<dbReference type="EMBL" id="LXKA01000393">
    <property type="protein sequence ID" value="OAJ51367.1"/>
    <property type="molecule type" value="Genomic_DNA"/>
</dbReference>
<sequence length="109" mass="11937">MLKQIVSISLATVYLYAAAETDQEFYSRHGTSMPRAIASDPRGAPYGSNQPTITQDSAAVRASQEASGTFDRQAAAEREAIDQARRARNNPEIKFNIPPREMPKPVTAN</sequence>
<protein>
    <submittedName>
        <fullName evidence="2">Uncharacterized protein</fullName>
    </submittedName>
</protein>
<reference evidence="4 5" key="1">
    <citation type="submission" date="2016-04" db="EMBL/GenBank/DDBJ databases">
        <title>Reclassification of Paraburkholderia panaciterrae (Farh et al. 2015) Dobritsa &amp; Samadpour 2016 as a later homotypic synonym of Paraburkholderia ginsengiterrae (Farh et al. 2015) Dobritsa &amp; Samadpour 2016.</title>
        <authorList>
            <person name="Dobritsa A.P."/>
            <person name="Kutumbaka K."/>
            <person name="Samadpour M."/>
        </authorList>
    </citation>
    <scope>NUCLEOTIDE SEQUENCE [LARGE SCALE GENOMIC DNA]</scope>
    <source>
        <strain evidence="2 5">DCY85</strain>
        <strain evidence="3 4">DCY85-1</strain>
    </source>
</reference>
<evidence type="ECO:0000313" key="4">
    <source>
        <dbReference type="Proteomes" id="UP000077961"/>
    </source>
</evidence>
<feature type="region of interest" description="Disordered" evidence="1">
    <location>
        <begin position="32"/>
        <end position="109"/>
    </location>
</feature>
<gene>
    <name evidence="3" type="ORF">A6V36_15555</name>
    <name evidence="2" type="ORF">A6V37_11660</name>
</gene>
<evidence type="ECO:0000313" key="3">
    <source>
        <dbReference type="EMBL" id="OAJ51974.1"/>
    </source>
</evidence>
<comment type="caution">
    <text evidence="2">The sequence shown here is derived from an EMBL/GenBank/DDBJ whole genome shotgun (WGS) entry which is preliminary data.</text>
</comment>
<evidence type="ECO:0000256" key="1">
    <source>
        <dbReference type="SAM" id="MobiDB-lite"/>
    </source>
</evidence>
<proteinExistence type="predicted"/>
<evidence type="ECO:0000313" key="2">
    <source>
        <dbReference type="EMBL" id="OAJ51367.1"/>
    </source>
</evidence>
<feature type="compositionally biased region" description="Polar residues" evidence="1">
    <location>
        <begin position="47"/>
        <end position="57"/>
    </location>
</feature>
<dbReference type="AlphaFoldDB" id="A0A1A9MVK1"/>
<name>A0A1A9MVK1_9BURK</name>
<keyword evidence="4" id="KW-1185">Reference proteome</keyword>
<evidence type="ECO:0000313" key="5">
    <source>
        <dbReference type="Proteomes" id="UP000078116"/>
    </source>
</evidence>
<organism evidence="2 5">
    <name type="scientific">Paraburkholderia ginsengiterrae</name>
    <dbReference type="NCBI Taxonomy" id="1462993"/>
    <lineage>
        <taxon>Bacteria</taxon>
        <taxon>Pseudomonadati</taxon>
        <taxon>Pseudomonadota</taxon>
        <taxon>Betaproteobacteria</taxon>
        <taxon>Burkholderiales</taxon>
        <taxon>Burkholderiaceae</taxon>
        <taxon>Paraburkholderia</taxon>
    </lineage>
</organism>
<dbReference type="Proteomes" id="UP000078116">
    <property type="component" value="Unassembled WGS sequence"/>
</dbReference>
<dbReference type="EMBL" id="LXJZ01000242">
    <property type="protein sequence ID" value="OAJ51974.1"/>
    <property type="molecule type" value="Genomic_DNA"/>
</dbReference>
<dbReference type="RefSeq" id="WP_064272313.1">
    <property type="nucleotide sequence ID" value="NZ_LXJZ01000242.1"/>
</dbReference>
<feature type="compositionally biased region" description="Basic and acidic residues" evidence="1">
    <location>
        <begin position="74"/>
        <end position="91"/>
    </location>
</feature>
<dbReference type="OrthoDB" id="9134151at2"/>
<dbReference type="Proteomes" id="UP000077961">
    <property type="component" value="Unassembled WGS sequence"/>
</dbReference>
<accession>A0A1A9MVK1</accession>